<sequence length="113" mass="12443">MALFLTFSLYGIYGMISDRGAQPIPIALVLLIFAVLFVIGYEFFNSRFVRRTTAVVVAFLVAFCLTILVMALVKFVFMAYDGTVAGIGGDVFIVAVAFCLIGSVILLKYFENF</sequence>
<reference evidence="2 3" key="1">
    <citation type="submission" date="2019-03" db="EMBL/GenBank/DDBJ databases">
        <title>Genomic Encyclopedia of Type Strains, Phase IV (KMG-IV): sequencing the most valuable type-strain genomes for metagenomic binning, comparative biology and taxonomic classification.</title>
        <authorList>
            <person name="Goeker M."/>
        </authorList>
    </citation>
    <scope>NUCLEOTIDE SEQUENCE [LARGE SCALE GENOMIC DNA]</scope>
    <source>
        <strain evidence="2 3">DSM 13328</strain>
    </source>
</reference>
<keyword evidence="3" id="KW-1185">Reference proteome</keyword>
<organism evidence="2 3">
    <name type="scientific">Methanimicrococcus blatticola</name>
    <dbReference type="NCBI Taxonomy" id="91560"/>
    <lineage>
        <taxon>Archaea</taxon>
        <taxon>Methanobacteriati</taxon>
        <taxon>Methanobacteriota</taxon>
        <taxon>Stenosarchaea group</taxon>
        <taxon>Methanomicrobia</taxon>
        <taxon>Methanosarcinales</taxon>
        <taxon>Methanosarcinaceae</taxon>
        <taxon>Methanimicrococcus</taxon>
    </lineage>
</organism>
<gene>
    <name evidence="2" type="ORF">C7391_0765</name>
</gene>
<dbReference type="EMBL" id="SNYS01000007">
    <property type="protein sequence ID" value="TDQ69439.1"/>
    <property type="molecule type" value="Genomic_DNA"/>
</dbReference>
<name>A0A484F5C0_9EURY</name>
<comment type="caution">
    <text evidence="2">The sequence shown here is derived from an EMBL/GenBank/DDBJ whole genome shotgun (WGS) entry which is preliminary data.</text>
</comment>
<evidence type="ECO:0000313" key="2">
    <source>
        <dbReference type="EMBL" id="TDQ69439.1"/>
    </source>
</evidence>
<proteinExistence type="predicted"/>
<keyword evidence="1" id="KW-0812">Transmembrane</keyword>
<accession>A0A484F5C0</accession>
<dbReference type="Proteomes" id="UP000294855">
    <property type="component" value="Unassembled WGS sequence"/>
</dbReference>
<feature type="transmembrane region" description="Helical" evidence="1">
    <location>
        <begin position="91"/>
        <end position="110"/>
    </location>
</feature>
<feature type="transmembrane region" description="Helical" evidence="1">
    <location>
        <begin position="24"/>
        <end position="44"/>
    </location>
</feature>
<keyword evidence="1" id="KW-0472">Membrane</keyword>
<protein>
    <recommendedName>
        <fullName evidence="4">Heat-shock protein</fullName>
    </recommendedName>
</protein>
<dbReference type="AlphaFoldDB" id="A0A484F5C0"/>
<keyword evidence="1" id="KW-1133">Transmembrane helix</keyword>
<feature type="transmembrane region" description="Helical" evidence="1">
    <location>
        <begin position="56"/>
        <end position="79"/>
    </location>
</feature>
<evidence type="ECO:0008006" key="4">
    <source>
        <dbReference type="Google" id="ProtNLM"/>
    </source>
</evidence>
<evidence type="ECO:0000256" key="1">
    <source>
        <dbReference type="SAM" id="Phobius"/>
    </source>
</evidence>
<evidence type="ECO:0000313" key="3">
    <source>
        <dbReference type="Proteomes" id="UP000294855"/>
    </source>
</evidence>